<evidence type="ECO:0000256" key="1">
    <source>
        <dbReference type="SAM" id="MobiDB-lite"/>
    </source>
</evidence>
<feature type="region of interest" description="Disordered" evidence="1">
    <location>
        <begin position="23"/>
        <end position="50"/>
    </location>
</feature>
<sequence length="68" mass="7648">MPSLSGCLKTGKGGMNEFSFHTEETLTGKQQGDRNIRGQKNKTKQNKSLTRDSGNILRSFEVHLPWLI</sequence>
<name>A0A0E9XKL5_ANGAN</name>
<dbReference type="AlphaFoldDB" id="A0A0E9XKL5"/>
<accession>A0A0E9XKL5</accession>
<organism evidence="2">
    <name type="scientific">Anguilla anguilla</name>
    <name type="common">European freshwater eel</name>
    <name type="synonym">Muraena anguilla</name>
    <dbReference type="NCBI Taxonomy" id="7936"/>
    <lineage>
        <taxon>Eukaryota</taxon>
        <taxon>Metazoa</taxon>
        <taxon>Chordata</taxon>
        <taxon>Craniata</taxon>
        <taxon>Vertebrata</taxon>
        <taxon>Euteleostomi</taxon>
        <taxon>Actinopterygii</taxon>
        <taxon>Neopterygii</taxon>
        <taxon>Teleostei</taxon>
        <taxon>Anguilliformes</taxon>
        <taxon>Anguillidae</taxon>
        <taxon>Anguilla</taxon>
    </lineage>
</organism>
<evidence type="ECO:0000313" key="2">
    <source>
        <dbReference type="EMBL" id="JAI03263.1"/>
    </source>
</evidence>
<reference evidence="2" key="1">
    <citation type="submission" date="2014-11" db="EMBL/GenBank/DDBJ databases">
        <authorList>
            <person name="Amaro Gonzalez C."/>
        </authorList>
    </citation>
    <scope>NUCLEOTIDE SEQUENCE</scope>
</reference>
<protein>
    <submittedName>
        <fullName evidence="2">Uncharacterized protein</fullName>
    </submittedName>
</protein>
<feature type="compositionally biased region" description="Basic and acidic residues" evidence="1">
    <location>
        <begin position="23"/>
        <end position="36"/>
    </location>
</feature>
<dbReference type="EMBL" id="GBXM01005315">
    <property type="protein sequence ID" value="JAI03263.1"/>
    <property type="molecule type" value="Transcribed_RNA"/>
</dbReference>
<proteinExistence type="predicted"/>
<reference evidence="2" key="2">
    <citation type="journal article" date="2015" name="Fish Shellfish Immunol.">
        <title>Early steps in the European eel (Anguilla anguilla)-Vibrio vulnificus interaction in the gills: Role of the RtxA13 toxin.</title>
        <authorList>
            <person name="Callol A."/>
            <person name="Pajuelo D."/>
            <person name="Ebbesson L."/>
            <person name="Teles M."/>
            <person name="MacKenzie S."/>
            <person name="Amaro C."/>
        </authorList>
    </citation>
    <scope>NUCLEOTIDE SEQUENCE</scope>
</reference>